<dbReference type="Gene3D" id="3.40.50.300">
    <property type="entry name" value="P-loop containing nucleotide triphosphate hydrolases"/>
    <property type="match status" value="1"/>
</dbReference>
<protein>
    <submittedName>
        <fullName evidence="6">ABC transporter ATP-binding protein</fullName>
    </submittedName>
</protein>
<evidence type="ECO:0000256" key="1">
    <source>
        <dbReference type="ARBA" id="ARBA00022448"/>
    </source>
</evidence>
<organism evidence="6 7">
    <name type="scientific">Enterocloster bolteae</name>
    <dbReference type="NCBI Taxonomy" id="208479"/>
    <lineage>
        <taxon>Bacteria</taxon>
        <taxon>Bacillati</taxon>
        <taxon>Bacillota</taxon>
        <taxon>Clostridia</taxon>
        <taxon>Lachnospirales</taxon>
        <taxon>Lachnospiraceae</taxon>
        <taxon>Enterocloster</taxon>
    </lineage>
</organism>
<dbReference type="Gene3D" id="2.40.50.100">
    <property type="match status" value="1"/>
</dbReference>
<evidence type="ECO:0000256" key="2">
    <source>
        <dbReference type="ARBA" id="ARBA00022475"/>
    </source>
</evidence>
<name>A0A412YYV7_9FIRM</name>
<dbReference type="InterPro" id="IPR017871">
    <property type="entry name" value="ABC_transporter-like_CS"/>
</dbReference>
<comment type="caution">
    <text evidence="6">The sequence shown here is derived from an EMBL/GenBank/DDBJ whole genome shotgun (WGS) entry which is preliminary data.</text>
</comment>
<sequence length="366" mass="41180">MVIILKDITKKFRNTTAVKGLSVEIREGELVCLLGPSGCGKSTTLSMIAGLEPPTKGDIFFDGKRVNQVEAEDRDIGMVFQNYALYPHMTVGRNIEFPLRMRHIAKAQREERVRAVAGMMQIEDLLNRRPSQLSGGQQQRVAIARALVKRPKILLLDEPFSNLDARLRIELRDEIRSLQKQLGITTIFVTHDQEEAMSISDRILLLKEGVMQQYSTPKDMYTHPANRFTAGFLGNPPINFLTCRMVGGKLMVQDCGHGSMELPVKKCVWEQTGLPEEQADLEAGVRPEDIYVVASREHSDFRGRVIAVQTLGKEIYLKVETWGHRLTACVSWDHNYGIGDVINLAVKKIYLFPEKGETECNGRAGK</sequence>
<dbReference type="InterPro" id="IPR003593">
    <property type="entry name" value="AAA+_ATPase"/>
</dbReference>
<gene>
    <name evidence="6" type="ORF">DWW02_22815</name>
</gene>
<dbReference type="InterPro" id="IPR015853">
    <property type="entry name" value="ABC_transpr_FbpC"/>
</dbReference>
<dbReference type="GO" id="GO:0005524">
    <property type="term" value="F:ATP binding"/>
    <property type="evidence" value="ECO:0007669"/>
    <property type="project" value="UniProtKB-KW"/>
</dbReference>
<evidence type="ECO:0000256" key="3">
    <source>
        <dbReference type="ARBA" id="ARBA00022741"/>
    </source>
</evidence>
<keyword evidence="2" id="KW-1003">Cell membrane</keyword>
<keyword evidence="4 6" id="KW-0067">ATP-binding</keyword>
<keyword evidence="3" id="KW-0547">Nucleotide-binding</keyword>
<dbReference type="EMBL" id="QRZM01000012">
    <property type="protein sequence ID" value="RGV72840.1"/>
    <property type="molecule type" value="Genomic_DNA"/>
</dbReference>
<dbReference type="SUPFAM" id="SSF50331">
    <property type="entry name" value="MOP-like"/>
    <property type="match status" value="1"/>
</dbReference>
<evidence type="ECO:0000256" key="5">
    <source>
        <dbReference type="ARBA" id="ARBA00023136"/>
    </source>
</evidence>
<dbReference type="InterPro" id="IPR047641">
    <property type="entry name" value="ABC_transpr_MalK/UgpC-like"/>
</dbReference>
<dbReference type="GO" id="GO:0015408">
    <property type="term" value="F:ABC-type ferric iron transporter activity"/>
    <property type="evidence" value="ECO:0007669"/>
    <property type="project" value="InterPro"/>
</dbReference>
<dbReference type="PANTHER" id="PTHR43875">
    <property type="entry name" value="MALTODEXTRIN IMPORT ATP-BINDING PROTEIN MSMX"/>
    <property type="match status" value="1"/>
</dbReference>
<dbReference type="InterPro" id="IPR013611">
    <property type="entry name" value="Transp-assoc_OB_typ2"/>
</dbReference>
<dbReference type="GO" id="GO:0055052">
    <property type="term" value="C:ATP-binding cassette (ABC) transporter complex, substrate-binding subunit-containing"/>
    <property type="evidence" value="ECO:0007669"/>
    <property type="project" value="TreeGrafter"/>
</dbReference>
<dbReference type="CDD" id="cd03259">
    <property type="entry name" value="ABC_Carb_Solutes_like"/>
    <property type="match status" value="1"/>
</dbReference>
<proteinExistence type="predicted"/>
<dbReference type="FunFam" id="3.40.50.300:FF:000042">
    <property type="entry name" value="Maltose/maltodextrin ABC transporter, ATP-binding protein"/>
    <property type="match status" value="1"/>
</dbReference>
<dbReference type="InterPro" id="IPR008995">
    <property type="entry name" value="Mo/tungstate-bd_C_term_dom"/>
</dbReference>
<keyword evidence="1" id="KW-0813">Transport</keyword>
<evidence type="ECO:0000256" key="4">
    <source>
        <dbReference type="ARBA" id="ARBA00022840"/>
    </source>
</evidence>
<dbReference type="InterPro" id="IPR012340">
    <property type="entry name" value="NA-bd_OB-fold"/>
</dbReference>
<dbReference type="AlphaFoldDB" id="A0A412YYV7"/>
<reference evidence="6 7" key="1">
    <citation type="submission" date="2018-08" db="EMBL/GenBank/DDBJ databases">
        <title>A genome reference for cultivated species of the human gut microbiota.</title>
        <authorList>
            <person name="Zou Y."/>
            <person name="Xue W."/>
            <person name="Luo G."/>
        </authorList>
    </citation>
    <scope>NUCLEOTIDE SEQUENCE [LARGE SCALE GENOMIC DNA]</scope>
    <source>
        <strain evidence="6 7">AF14-18</strain>
    </source>
</reference>
<dbReference type="Pfam" id="PF00005">
    <property type="entry name" value="ABC_tran"/>
    <property type="match status" value="1"/>
</dbReference>
<dbReference type="Proteomes" id="UP000284543">
    <property type="component" value="Unassembled WGS sequence"/>
</dbReference>
<dbReference type="Pfam" id="PF08402">
    <property type="entry name" value="TOBE_2"/>
    <property type="match status" value="1"/>
</dbReference>
<dbReference type="InterPro" id="IPR003439">
    <property type="entry name" value="ABC_transporter-like_ATP-bd"/>
</dbReference>
<dbReference type="SMART" id="SM00382">
    <property type="entry name" value="AAA"/>
    <property type="match status" value="1"/>
</dbReference>
<dbReference type="PANTHER" id="PTHR43875:SF1">
    <property type="entry name" value="OSMOPROTECTIVE COMPOUNDS UPTAKE ATP-BINDING PROTEIN GGTA"/>
    <property type="match status" value="1"/>
</dbReference>
<evidence type="ECO:0000313" key="6">
    <source>
        <dbReference type="EMBL" id="RGV72840.1"/>
    </source>
</evidence>
<accession>A0A412YYV7</accession>
<dbReference type="SUPFAM" id="SSF52540">
    <property type="entry name" value="P-loop containing nucleoside triphosphate hydrolases"/>
    <property type="match status" value="1"/>
</dbReference>
<evidence type="ECO:0000313" key="7">
    <source>
        <dbReference type="Proteomes" id="UP000284543"/>
    </source>
</evidence>
<dbReference type="PROSITE" id="PS50893">
    <property type="entry name" value="ABC_TRANSPORTER_2"/>
    <property type="match status" value="1"/>
</dbReference>
<keyword evidence="5" id="KW-0472">Membrane</keyword>
<dbReference type="GO" id="GO:0016887">
    <property type="term" value="F:ATP hydrolysis activity"/>
    <property type="evidence" value="ECO:0007669"/>
    <property type="project" value="InterPro"/>
</dbReference>
<dbReference type="PROSITE" id="PS00211">
    <property type="entry name" value="ABC_TRANSPORTER_1"/>
    <property type="match status" value="1"/>
</dbReference>
<dbReference type="RefSeq" id="WP_002569984.1">
    <property type="nucleotide sequence ID" value="NZ_BAABZS010000001.1"/>
</dbReference>
<dbReference type="InterPro" id="IPR027417">
    <property type="entry name" value="P-loop_NTPase"/>
</dbReference>
<dbReference type="Gene3D" id="2.40.50.140">
    <property type="entry name" value="Nucleic acid-binding proteins"/>
    <property type="match status" value="1"/>
</dbReference>